<comment type="caution">
    <text evidence="2">The sequence shown here is derived from an EMBL/GenBank/DDBJ whole genome shotgun (WGS) entry which is preliminary data.</text>
</comment>
<keyword evidence="1" id="KW-1133">Transmembrane helix</keyword>
<protein>
    <recommendedName>
        <fullName evidence="4">Gustatory receptor</fullName>
    </recommendedName>
</protein>
<feature type="transmembrane region" description="Helical" evidence="1">
    <location>
        <begin position="51"/>
        <end position="75"/>
    </location>
</feature>
<evidence type="ECO:0008006" key="4">
    <source>
        <dbReference type="Google" id="ProtNLM"/>
    </source>
</evidence>
<feature type="transmembrane region" description="Helical" evidence="1">
    <location>
        <begin position="315"/>
        <end position="340"/>
    </location>
</feature>
<gene>
    <name evidence="2" type="ORF">Fcan01_27246</name>
</gene>
<reference evidence="2 3" key="1">
    <citation type="submission" date="2015-12" db="EMBL/GenBank/DDBJ databases">
        <title>The genome of Folsomia candida.</title>
        <authorList>
            <person name="Faddeeva A."/>
            <person name="Derks M.F."/>
            <person name="Anvar Y."/>
            <person name="Smit S."/>
            <person name="Van Straalen N."/>
            <person name="Roelofs D."/>
        </authorList>
    </citation>
    <scope>NUCLEOTIDE SEQUENCE [LARGE SCALE GENOMIC DNA]</scope>
    <source>
        <strain evidence="2 3">VU population</strain>
        <tissue evidence="2">Whole body</tissue>
    </source>
</reference>
<keyword evidence="1" id="KW-0472">Membrane</keyword>
<organism evidence="2 3">
    <name type="scientific">Folsomia candida</name>
    <name type="common">Springtail</name>
    <dbReference type="NCBI Taxonomy" id="158441"/>
    <lineage>
        <taxon>Eukaryota</taxon>
        <taxon>Metazoa</taxon>
        <taxon>Ecdysozoa</taxon>
        <taxon>Arthropoda</taxon>
        <taxon>Hexapoda</taxon>
        <taxon>Collembola</taxon>
        <taxon>Entomobryomorpha</taxon>
        <taxon>Isotomoidea</taxon>
        <taxon>Isotomidae</taxon>
        <taxon>Proisotominae</taxon>
        <taxon>Folsomia</taxon>
    </lineage>
</organism>
<dbReference type="Proteomes" id="UP000198287">
    <property type="component" value="Unassembled WGS sequence"/>
</dbReference>
<sequence>MKREINYERTKLLQCLFVTYYPFGYKPPVQIITEKNGLVFIQTTRGKFAKFFSLVSILCLSVAWFFCGIALVIVASESETYYKMASNPQVWTWFVGTLLALCGTIAYKVWIVDGVDASVKMANELISLEREVVTELPNIHQTCESSSSRFQPSNWLIFISYFTPPILLISAIIAGGEPFIFIVKHFLKLDPICNLINKTWSRLPTYGKAFQIIVTPIILWPTYNFVMYELVRIMLFCFFAAVNVAGKTFCILESLQKRVLHKNGVFLHKQCYSRVRIISQSVDSAVKLSVLLMITSLAMIISTSAFIVIRLHGQYSTGMLVIDGIGAVGFLFLVDVLLTLCGRCDSMCRNYLRCCKNPELLGEMSRQERKVYLREVESLPKLIVAAGLGQFRLTNITKDNKAILLFYLGEHIVNVLIAF</sequence>
<feature type="transmembrane region" description="Helical" evidence="1">
    <location>
        <begin position="90"/>
        <end position="111"/>
    </location>
</feature>
<evidence type="ECO:0000313" key="3">
    <source>
        <dbReference type="Proteomes" id="UP000198287"/>
    </source>
</evidence>
<dbReference type="EMBL" id="LNIX01000050">
    <property type="protein sequence ID" value="OXA37991.1"/>
    <property type="molecule type" value="Genomic_DNA"/>
</dbReference>
<proteinExistence type="predicted"/>
<keyword evidence="3" id="KW-1185">Reference proteome</keyword>
<keyword evidence="1" id="KW-0812">Transmembrane</keyword>
<dbReference type="AlphaFoldDB" id="A0A226D008"/>
<name>A0A226D008_FOLCA</name>
<evidence type="ECO:0000313" key="2">
    <source>
        <dbReference type="EMBL" id="OXA37991.1"/>
    </source>
</evidence>
<feature type="transmembrane region" description="Helical" evidence="1">
    <location>
        <begin position="288"/>
        <end position="309"/>
    </location>
</feature>
<feature type="transmembrane region" description="Helical" evidence="1">
    <location>
        <begin position="230"/>
        <end position="252"/>
    </location>
</feature>
<accession>A0A226D008</accession>
<feature type="transmembrane region" description="Helical" evidence="1">
    <location>
        <begin position="155"/>
        <end position="174"/>
    </location>
</feature>
<evidence type="ECO:0000256" key="1">
    <source>
        <dbReference type="SAM" id="Phobius"/>
    </source>
</evidence>